<sequence>MGNTRAPTPGRSRPLRVEDFDLPPSPPSPPLHLFTRHEHGGNKTANWSLTPSREILIVGASNISRLPLIRDIRAVSHGTHSPGGQPTSPGVHKVILSFGLNDRGRGNTTLLESKHQKLLQSAKDTFPNAAIFIPIINISSNLTLKPTQNIRILNQLIFQTFHSLPKLRQSAFSMDQDNIHWSPNTARLMWDHWRSFLVFGNPTLTHHP</sequence>
<proteinExistence type="predicted"/>
<dbReference type="AlphaFoldDB" id="A0AAD9CFK5"/>
<dbReference type="Proteomes" id="UP001228049">
    <property type="component" value="Unassembled WGS sequence"/>
</dbReference>
<evidence type="ECO:0000313" key="3">
    <source>
        <dbReference type="Proteomes" id="UP001228049"/>
    </source>
</evidence>
<protein>
    <submittedName>
        <fullName evidence="2">Carbamoyltransferase HypF</fullName>
    </submittedName>
</protein>
<evidence type="ECO:0000313" key="2">
    <source>
        <dbReference type="EMBL" id="KAK1900317.1"/>
    </source>
</evidence>
<organism evidence="2 3">
    <name type="scientific">Dissostichus eleginoides</name>
    <name type="common">Patagonian toothfish</name>
    <name type="synonym">Dissostichus amissus</name>
    <dbReference type="NCBI Taxonomy" id="100907"/>
    <lineage>
        <taxon>Eukaryota</taxon>
        <taxon>Metazoa</taxon>
        <taxon>Chordata</taxon>
        <taxon>Craniata</taxon>
        <taxon>Vertebrata</taxon>
        <taxon>Euteleostomi</taxon>
        <taxon>Actinopterygii</taxon>
        <taxon>Neopterygii</taxon>
        <taxon>Teleostei</taxon>
        <taxon>Neoteleostei</taxon>
        <taxon>Acanthomorphata</taxon>
        <taxon>Eupercaria</taxon>
        <taxon>Perciformes</taxon>
        <taxon>Notothenioidei</taxon>
        <taxon>Nototheniidae</taxon>
        <taxon>Dissostichus</taxon>
    </lineage>
</organism>
<keyword evidence="3" id="KW-1185">Reference proteome</keyword>
<comment type="caution">
    <text evidence="2">The sequence shown here is derived from an EMBL/GenBank/DDBJ whole genome shotgun (WGS) entry which is preliminary data.</text>
</comment>
<name>A0AAD9CFK5_DISEL</name>
<evidence type="ECO:0000256" key="1">
    <source>
        <dbReference type="SAM" id="MobiDB-lite"/>
    </source>
</evidence>
<dbReference type="EMBL" id="JASDAP010000007">
    <property type="protein sequence ID" value="KAK1900317.1"/>
    <property type="molecule type" value="Genomic_DNA"/>
</dbReference>
<gene>
    <name evidence="2" type="ORF">KUDE01_001104</name>
</gene>
<dbReference type="SUPFAM" id="SSF52266">
    <property type="entry name" value="SGNH hydrolase"/>
    <property type="match status" value="1"/>
</dbReference>
<reference evidence="2" key="1">
    <citation type="submission" date="2023-04" db="EMBL/GenBank/DDBJ databases">
        <title>Chromosome-level genome of Chaenocephalus aceratus.</title>
        <authorList>
            <person name="Park H."/>
        </authorList>
    </citation>
    <scope>NUCLEOTIDE SEQUENCE</scope>
    <source>
        <strain evidence="2">DE</strain>
        <tissue evidence="2">Muscle</tissue>
    </source>
</reference>
<feature type="region of interest" description="Disordered" evidence="1">
    <location>
        <begin position="1"/>
        <end position="29"/>
    </location>
</feature>
<accession>A0AAD9CFK5</accession>